<evidence type="ECO:0000313" key="2">
    <source>
        <dbReference type="EMBL" id="CAI0422932.1"/>
    </source>
</evidence>
<evidence type="ECO:0000313" key="3">
    <source>
        <dbReference type="Proteomes" id="UP001154282"/>
    </source>
</evidence>
<protein>
    <submittedName>
        <fullName evidence="2">Uncharacterized protein</fullName>
    </submittedName>
</protein>
<proteinExistence type="predicted"/>
<organism evidence="2 3">
    <name type="scientific">Linum tenue</name>
    <dbReference type="NCBI Taxonomy" id="586396"/>
    <lineage>
        <taxon>Eukaryota</taxon>
        <taxon>Viridiplantae</taxon>
        <taxon>Streptophyta</taxon>
        <taxon>Embryophyta</taxon>
        <taxon>Tracheophyta</taxon>
        <taxon>Spermatophyta</taxon>
        <taxon>Magnoliopsida</taxon>
        <taxon>eudicotyledons</taxon>
        <taxon>Gunneridae</taxon>
        <taxon>Pentapetalae</taxon>
        <taxon>rosids</taxon>
        <taxon>fabids</taxon>
        <taxon>Malpighiales</taxon>
        <taxon>Linaceae</taxon>
        <taxon>Linum</taxon>
    </lineage>
</organism>
<comment type="caution">
    <text evidence="2">The sequence shown here is derived from an EMBL/GenBank/DDBJ whole genome shotgun (WGS) entry which is preliminary data.</text>
</comment>
<name>A0AAV0KLD5_9ROSI</name>
<reference evidence="2" key="1">
    <citation type="submission" date="2022-08" db="EMBL/GenBank/DDBJ databases">
        <authorList>
            <person name="Gutierrez-Valencia J."/>
        </authorList>
    </citation>
    <scope>NUCLEOTIDE SEQUENCE</scope>
</reference>
<dbReference type="Proteomes" id="UP001154282">
    <property type="component" value="Unassembled WGS sequence"/>
</dbReference>
<keyword evidence="3" id="KW-1185">Reference proteome</keyword>
<evidence type="ECO:0000256" key="1">
    <source>
        <dbReference type="SAM" id="SignalP"/>
    </source>
</evidence>
<accession>A0AAV0KLD5</accession>
<feature type="chain" id="PRO_5043583699" evidence="1">
    <location>
        <begin position="31"/>
        <end position="69"/>
    </location>
</feature>
<feature type="signal peptide" evidence="1">
    <location>
        <begin position="1"/>
        <end position="30"/>
    </location>
</feature>
<dbReference type="AlphaFoldDB" id="A0AAV0KLD5"/>
<gene>
    <name evidence="2" type="ORF">LITE_LOCUS19331</name>
</gene>
<dbReference type="EMBL" id="CAMGYJ010000005">
    <property type="protein sequence ID" value="CAI0422932.1"/>
    <property type="molecule type" value="Genomic_DNA"/>
</dbReference>
<keyword evidence="1" id="KW-0732">Signal</keyword>
<sequence length="69" mass="7503">MVMDPSSRLKYLLPPLLLLLFISGCSNSAAGPVPGNESDRLAPLDFKSLITQDLLQILSSWNGSVHFCN</sequence>